<dbReference type="AlphaFoldDB" id="U6GDH9"/>
<keyword evidence="6" id="KW-0808">Transferase</keyword>
<dbReference type="EMBL" id="HG670428">
    <property type="protein sequence ID" value="CDI76624.1"/>
    <property type="molecule type" value="Genomic_DNA"/>
</dbReference>
<evidence type="ECO:0000256" key="2">
    <source>
        <dbReference type="ARBA" id="ARBA00004922"/>
    </source>
</evidence>
<evidence type="ECO:0000256" key="5">
    <source>
        <dbReference type="ARBA" id="ARBA00022676"/>
    </source>
</evidence>
<evidence type="ECO:0000256" key="4">
    <source>
        <dbReference type="ARBA" id="ARBA00012557"/>
    </source>
</evidence>
<keyword evidence="15" id="KW-1185">Reference proteome</keyword>
<dbReference type="OMA" id="EDAVWHD"/>
<comment type="similarity">
    <text evidence="3">Belongs to the glycosyltransferase 31 family. Beta3-Gal-T subfamily.</text>
</comment>
<dbReference type="GO" id="GO:0016020">
    <property type="term" value="C:membrane"/>
    <property type="evidence" value="ECO:0007669"/>
    <property type="project" value="UniProtKB-SubCell"/>
</dbReference>
<evidence type="ECO:0000256" key="6">
    <source>
        <dbReference type="ARBA" id="ARBA00022679"/>
    </source>
</evidence>
<evidence type="ECO:0000313" key="14">
    <source>
        <dbReference type="EMBL" id="CDI76624.1"/>
    </source>
</evidence>
<protein>
    <recommendedName>
        <fullName evidence="4">N-acetylgalactosaminide beta-1,3-galactosyltransferase</fullName>
        <ecNumber evidence="4">2.4.1.122</ecNumber>
    </recommendedName>
</protein>
<evidence type="ECO:0000256" key="8">
    <source>
        <dbReference type="ARBA" id="ARBA00022741"/>
    </source>
</evidence>
<keyword evidence="7" id="KW-0812">Transmembrane</keyword>
<evidence type="ECO:0000256" key="7">
    <source>
        <dbReference type="ARBA" id="ARBA00022692"/>
    </source>
</evidence>
<evidence type="ECO:0000259" key="13">
    <source>
        <dbReference type="Pfam" id="PF02434"/>
    </source>
</evidence>
<keyword evidence="11" id="KW-0472">Membrane</keyword>
<dbReference type="PANTHER" id="PTHR23033">
    <property type="entry name" value="BETA1,3-GALACTOSYLTRANSFERASE"/>
    <property type="match status" value="1"/>
</dbReference>
<dbReference type="OrthoDB" id="421979at2759"/>
<comment type="pathway">
    <text evidence="2">Protein modification; protein glycosylation.</text>
</comment>
<name>U6GDH9_EIMAC</name>
<feature type="region of interest" description="Disordered" evidence="12">
    <location>
        <begin position="706"/>
        <end position="725"/>
    </location>
</feature>
<accession>U6GDH9</accession>
<evidence type="ECO:0000313" key="15">
    <source>
        <dbReference type="Proteomes" id="UP000018050"/>
    </source>
</evidence>
<evidence type="ECO:0000256" key="3">
    <source>
        <dbReference type="ARBA" id="ARBA00006462"/>
    </source>
</evidence>
<feature type="domain" description="Fringe-like glycosyltransferase" evidence="13">
    <location>
        <begin position="584"/>
        <end position="694"/>
    </location>
</feature>
<sequence>MERIDKALPLLQQQTLFIVDNEPVLESHIASNLIHQLLYTLSIPQRNLRLRDEALLLWGGSKRRAAVSLGRWLAEEAESLPEEIQFVFICSAYTRIDPKTFEALLQELKIQLGDVSDKPFVLGWGLTDENPTIIHHFAPAASQVYPHLDAGTLWSRAAFLSLKKAIKETPPPQAIERDFVYELAVHLKNTQQLLLLHSPLFCSTPPLVENYERSQSTYPPLHIRPKQLPGSGAAASVAAAATAAAAARKQPLTAAETQAAAAAEKVAAIHKGCVSFNSGTRHAPVLSHQIFDALIDFDEDLMVQRELVSERFSADEKMEEEYKKAMDELERSRPAFIVEPQDVMVVVKTHSANHAARLPLLRSLWASREVLQQQAQQHMYGGYSIEGSSEQEQQHIKETYKHLSIRFLSDVADPKQGIEALSPTATTADAADAGAAAAGVPAGKEGLCARLQLVLKDFLLEQHSSRRFLIIVDDDTLINFRHLLDLLSLTLQPPVPARGFTASLLGDAHGYRAHWPGYRQLAKDIRVYLSEVAAAEGPAAAAAAAAAGRSAATPLKDSKYTSAQLTAVSQLYGHGGPRPLEAVSPLYLGERYGYSLTGGDSKSSSGNEYATMGGGVVLDRAAVKLLVECIDSGRCRCTADGSADDMILGLWAQQLQLPLLHARGLHQERPADYHHLLVHAITPVSFHRMERTVKGTKKIFNEYVNVSDQPSSSSSSNSSSSSSSISADDLMEIDWIDYDWHHVEDHLWIEREELQELDEGDPTMPRGIGDIFSRHVVRGTRPMTPEELLAHEELEEMSSLHDEL</sequence>
<organism evidence="14 15">
    <name type="scientific">Eimeria acervulina</name>
    <name type="common">Coccidian parasite</name>
    <dbReference type="NCBI Taxonomy" id="5801"/>
    <lineage>
        <taxon>Eukaryota</taxon>
        <taxon>Sar</taxon>
        <taxon>Alveolata</taxon>
        <taxon>Apicomplexa</taxon>
        <taxon>Conoidasida</taxon>
        <taxon>Coccidia</taxon>
        <taxon>Eucoccidiorida</taxon>
        <taxon>Eimeriorina</taxon>
        <taxon>Eimeriidae</taxon>
        <taxon>Eimeria</taxon>
    </lineage>
</organism>
<comment type="subcellular location">
    <subcellularLocation>
        <location evidence="1">Membrane</location>
        <topology evidence="1">Single-pass type II membrane protein</topology>
    </subcellularLocation>
</comment>
<dbReference type="GO" id="GO:0000166">
    <property type="term" value="F:nucleotide binding"/>
    <property type="evidence" value="ECO:0007669"/>
    <property type="project" value="UniProtKB-KW"/>
</dbReference>
<dbReference type="InterPro" id="IPR003378">
    <property type="entry name" value="Fringe-like_glycosylTrfase"/>
</dbReference>
<dbReference type="VEuPathDB" id="ToxoDB:EAH_00018860"/>
<dbReference type="Pfam" id="PF02434">
    <property type="entry name" value="Fringe"/>
    <property type="match status" value="1"/>
</dbReference>
<dbReference type="InterPro" id="IPR026050">
    <property type="entry name" value="C1GALT1/C1GALT1_chp1"/>
</dbReference>
<keyword evidence="9" id="KW-0735">Signal-anchor</keyword>
<keyword evidence="5" id="KW-0328">Glycosyltransferase</keyword>
<dbReference type="EC" id="2.4.1.122" evidence="4"/>
<gene>
    <name evidence="14" type="ORF">EAH_00018860</name>
</gene>
<keyword evidence="10" id="KW-1133">Transmembrane helix</keyword>
<dbReference type="Proteomes" id="UP000018050">
    <property type="component" value="Unassembled WGS sequence"/>
</dbReference>
<keyword evidence="8" id="KW-0547">Nucleotide-binding</keyword>
<evidence type="ECO:0000256" key="9">
    <source>
        <dbReference type="ARBA" id="ARBA00022968"/>
    </source>
</evidence>
<dbReference type="Gene3D" id="3.90.550.50">
    <property type="match status" value="2"/>
</dbReference>
<reference evidence="14" key="2">
    <citation type="submission" date="2013-10" db="EMBL/GenBank/DDBJ databases">
        <authorList>
            <person name="Aslett M."/>
        </authorList>
    </citation>
    <scope>NUCLEOTIDE SEQUENCE</scope>
    <source>
        <strain evidence="14">Houghton</strain>
    </source>
</reference>
<proteinExistence type="inferred from homology"/>
<evidence type="ECO:0000256" key="10">
    <source>
        <dbReference type="ARBA" id="ARBA00022989"/>
    </source>
</evidence>
<dbReference type="GO" id="GO:0016263">
    <property type="term" value="F:glycoprotein-N-acetylgalactosamine 3-beta-galactosyltransferase activity"/>
    <property type="evidence" value="ECO:0007669"/>
    <property type="project" value="UniProtKB-EC"/>
</dbReference>
<evidence type="ECO:0000256" key="1">
    <source>
        <dbReference type="ARBA" id="ARBA00004606"/>
    </source>
</evidence>
<evidence type="ECO:0000256" key="11">
    <source>
        <dbReference type="ARBA" id="ARBA00023136"/>
    </source>
</evidence>
<feature type="compositionally biased region" description="Low complexity" evidence="12">
    <location>
        <begin position="711"/>
        <end position="725"/>
    </location>
</feature>
<evidence type="ECO:0000256" key="12">
    <source>
        <dbReference type="SAM" id="MobiDB-lite"/>
    </source>
</evidence>
<reference evidence="14" key="1">
    <citation type="submission" date="2013-10" db="EMBL/GenBank/DDBJ databases">
        <title>Genomic analysis of the causative agents of coccidiosis in chickens.</title>
        <authorList>
            <person name="Reid A.J."/>
            <person name="Blake D."/>
            <person name="Billington K."/>
            <person name="Browne H."/>
            <person name="Dunn M."/>
            <person name="Hung S."/>
            <person name="Kawahara F."/>
            <person name="Miranda-Saavedra D."/>
            <person name="Mourier T."/>
            <person name="Nagra H."/>
            <person name="Otto T.D."/>
            <person name="Rawlings N."/>
            <person name="Sanchez A."/>
            <person name="Sanders M."/>
            <person name="Subramaniam C."/>
            <person name="Tay Y."/>
            <person name="Dear P."/>
            <person name="Doerig C."/>
            <person name="Gruber A."/>
            <person name="Parkinson J."/>
            <person name="Shirley M."/>
            <person name="Wan K.L."/>
            <person name="Berriman M."/>
            <person name="Tomley F."/>
            <person name="Pain A."/>
        </authorList>
    </citation>
    <scope>NUCLEOTIDE SEQUENCE</scope>
    <source>
        <strain evidence="14">Houghton</strain>
    </source>
</reference>
<dbReference type="PANTHER" id="PTHR23033:SF14">
    <property type="entry name" value="GLYCOPROTEIN-N-ACETYLGALACTOSAMINE 3-BETA-GALACTOSYLTRANSFERASE 1-RELATED"/>
    <property type="match status" value="1"/>
</dbReference>
<dbReference type="GeneID" id="25269956"/>
<dbReference type="RefSeq" id="XP_013252860.1">
    <property type="nucleotide sequence ID" value="XM_013397406.1"/>
</dbReference>